<comment type="similarity">
    <text evidence="6">Belongs to the sigma-70 factor family. SigI subfamily.</text>
</comment>
<evidence type="ECO:0000256" key="7">
    <source>
        <dbReference type="SAM" id="Phobius"/>
    </source>
</evidence>
<dbReference type="PANTHER" id="PTHR30385:SF6">
    <property type="entry name" value="RNA POLYMERASE SIGMA FACTOR SIGI"/>
    <property type="match status" value="1"/>
</dbReference>
<keyword evidence="7" id="KW-0812">Transmembrane</keyword>
<dbReference type="RefSeq" id="WP_246200006.1">
    <property type="nucleotide sequence ID" value="NZ_CADDWK010000007.1"/>
</dbReference>
<evidence type="ECO:0000256" key="6">
    <source>
        <dbReference type="HAMAP-Rule" id="MF_02064"/>
    </source>
</evidence>
<reference evidence="9 10" key="1">
    <citation type="submission" date="2020-08" db="EMBL/GenBank/DDBJ databases">
        <title>Genomic Encyclopedia of Type Strains, Phase IV (KMG-IV): sequencing the most valuable type-strain genomes for metagenomic binning, comparative biology and taxonomic classification.</title>
        <authorList>
            <person name="Goeker M."/>
        </authorList>
    </citation>
    <scope>NUCLEOTIDE SEQUENCE [LARGE SCALE GENOMIC DNA]</scope>
    <source>
        <strain evidence="9 10">DSM 19612</strain>
    </source>
</reference>
<accession>A0A841Q1Q9</accession>
<dbReference type="InterPro" id="IPR007627">
    <property type="entry name" value="RNA_pol_sigma70_r2"/>
</dbReference>
<dbReference type="Pfam" id="PF04542">
    <property type="entry name" value="Sigma70_r2"/>
    <property type="match status" value="1"/>
</dbReference>
<dbReference type="HAMAP" id="MF_02064">
    <property type="entry name" value="Sigma70_SigI"/>
    <property type="match status" value="1"/>
</dbReference>
<comment type="caution">
    <text evidence="9">The sequence shown here is derived from an EMBL/GenBank/DDBJ whole genome shotgun (WGS) entry which is preliminary data.</text>
</comment>
<dbReference type="PANTHER" id="PTHR30385">
    <property type="entry name" value="SIGMA FACTOR F FLAGELLAR"/>
    <property type="match status" value="1"/>
</dbReference>
<keyword evidence="5 6" id="KW-0804">Transcription</keyword>
<keyword evidence="6" id="KW-0346">Stress response</keyword>
<keyword evidence="4 6" id="KW-0238">DNA-binding</keyword>
<dbReference type="PIRSF" id="PIRSF038953">
    <property type="entry name" value="SigI"/>
    <property type="match status" value="1"/>
</dbReference>
<dbReference type="GO" id="GO:0003677">
    <property type="term" value="F:DNA binding"/>
    <property type="evidence" value="ECO:0007669"/>
    <property type="project" value="UniProtKB-UniRule"/>
</dbReference>
<feature type="short sequence motif" description="Polymerase core binding" evidence="6">
    <location>
        <begin position="58"/>
        <end position="71"/>
    </location>
</feature>
<dbReference type="NCBIfam" id="TIGR02937">
    <property type="entry name" value="sigma70-ECF"/>
    <property type="match status" value="1"/>
</dbReference>
<evidence type="ECO:0000256" key="1">
    <source>
        <dbReference type="ARBA" id="ARBA00022490"/>
    </source>
</evidence>
<evidence type="ECO:0000256" key="4">
    <source>
        <dbReference type="ARBA" id="ARBA00023125"/>
    </source>
</evidence>
<dbReference type="Proteomes" id="UP000581688">
    <property type="component" value="Unassembled WGS sequence"/>
</dbReference>
<dbReference type="NCBIfam" id="TIGR02895">
    <property type="entry name" value="spore_sigI"/>
    <property type="match status" value="1"/>
</dbReference>
<keyword evidence="7" id="KW-1133">Transmembrane helix</keyword>
<comment type="subunit">
    <text evidence="6">Interacts with RsgI.</text>
</comment>
<evidence type="ECO:0000313" key="9">
    <source>
        <dbReference type="EMBL" id="MBB6451825.1"/>
    </source>
</evidence>
<comment type="function">
    <text evidence="6">Sigma factors are initiation factors that promote the attachment of RNA polymerase to specific initiation sites and are then released.</text>
</comment>
<comment type="subcellular location">
    <subcellularLocation>
        <location evidence="6">Cytoplasm</location>
    </subcellularLocation>
</comment>
<gene>
    <name evidence="6" type="primary">sigI</name>
    <name evidence="9" type="ORF">HNQ94_000246</name>
</gene>
<evidence type="ECO:0000313" key="10">
    <source>
        <dbReference type="Proteomes" id="UP000581688"/>
    </source>
</evidence>
<organism evidence="9 10">
    <name type="scientific">Salirhabdus euzebyi</name>
    <dbReference type="NCBI Taxonomy" id="394506"/>
    <lineage>
        <taxon>Bacteria</taxon>
        <taxon>Bacillati</taxon>
        <taxon>Bacillota</taxon>
        <taxon>Bacilli</taxon>
        <taxon>Bacillales</taxon>
        <taxon>Bacillaceae</taxon>
        <taxon>Salirhabdus</taxon>
    </lineage>
</organism>
<evidence type="ECO:0000256" key="3">
    <source>
        <dbReference type="ARBA" id="ARBA00023082"/>
    </source>
</evidence>
<evidence type="ECO:0000256" key="5">
    <source>
        <dbReference type="ARBA" id="ARBA00023163"/>
    </source>
</evidence>
<dbReference type="InterPro" id="IPR014284">
    <property type="entry name" value="RNA_pol_sigma-70_dom"/>
</dbReference>
<keyword evidence="1 6" id="KW-0963">Cytoplasm</keyword>
<evidence type="ECO:0000259" key="8">
    <source>
        <dbReference type="Pfam" id="PF04542"/>
    </source>
</evidence>
<protein>
    <recommendedName>
        <fullName evidence="6">RNA polymerase sigma factor SigI</fullName>
    </recommendedName>
</protein>
<comment type="activity regulation">
    <text evidence="6">Negatively regulated by the anti-sigma-I factor RsgI.</text>
</comment>
<dbReference type="SUPFAM" id="SSF88946">
    <property type="entry name" value="Sigma2 domain of RNA polymerase sigma factors"/>
    <property type="match status" value="1"/>
</dbReference>
<keyword evidence="7" id="KW-0472">Membrane</keyword>
<dbReference type="AlphaFoldDB" id="A0A841Q1Q9"/>
<keyword evidence="3 6" id="KW-0731">Sigma factor</keyword>
<dbReference type="GO" id="GO:0016987">
    <property type="term" value="F:sigma factor activity"/>
    <property type="evidence" value="ECO:0007669"/>
    <property type="project" value="UniProtKB-UniRule"/>
</dbReference>
<feature type="transmembrane region" description="Helical" evidence="7">
    <location>
        <begin position="222"/>
        <end position="241"/>
    </location>
</feature>
<name>A0A841Q1Q9_9BACI</name>
<dbReference type="InterPro" id="IPR013325">
    <property type="entry name" value="RNA_pol_sigma_r2"/>
</dbReference>
<keyword evidence="10" id="KW-1185">Reference proteome</keyword>
<feature type="DNA-binding region" description="H-T-H motif" evidence="6">
    <location>
        <begin position="202"/>
        <end position="221"/>
    </location>
</feature>
<proteinExistence type="inferred from homology"/>
<sequence>MIERLMRKKQKLSLEDQVLLAQNGDSGMRNQLLKQYQPFIAKSVSEVCKKFIDPKQDDEFSIGLIAFNRAIDSYSDEKGSSFLSFAKLVVKRKVIDYLRSENNKGIHISINQTNEDDDQLENPQEVKIAKEKYEQSTEEWLRKEEIIEYSKQLIDYKITFQELTKVSPKHVDARESAILVAKTIYKEAELRAYVEEKKRLPMKELVQYVDVSRKTLERNRKYILAIFIILCGDYVFLKEYIKGVDL</sequence>
<dbReference type="GO" id="GO:0005737">
    <property type="term" value="C:cytoplasm"/>
    <property type="evidence" value="ECO:0007669"/>
    <property type="project" value="UniProtKB-SubCell"/>
</dbReference>
<keyword evidence="2 6" id="KW-0805">Transcription regulation</keyword>
<feature type="domain" description="RNA polymerase sigma-70 region 2" evidence="8">
    <location>
        <begin position="34"/>
        <end position="102"/>
    </location>
</feature>
<dbReference type="InterPro" id="IPR014244">
    <property type="entry name" value="RNA_pol_sigma-I"/>
</dbReference>
<dbReference type="Gene3D" id="1.10.1740.10">
    <property type="match status" value="1"/>
</dbReference>
<dbReference type="EMBL" id="JACHGH010000001">
    <property type="protein sequence ID" value="MBB6451825.1"/>
    <property type="molecule type" value="Genomic_DNA"/>
</dbReference>
<evidence type="ECO:0000256" key="2">
    <source>
        <dbReference type="ARBA" id="ARBA00023015"/>
    </source>
</evidence>
<dbReference type="GO" id="GO:0006352">
    <property type="term" value="P:DNA-templated transcription initiation"/>
    <property type="evidence" value="ECO:0007669"/>
    <property type="project" value="UniProtKB-UniRule"/>
</dbReference>